<gene>
    <name evidence="1" type="ORF">GCM10011511_11880</name>
</gene>
<accession>A0A8J2UAF5</accession>
<reference evidence="1" key="2">
    <citation type="submission" date="2020-09" db="EMBL/GenBank/DDBJ databases">
        <authorList>
            <person name="Sun Q."/>
            <person name="Zhou Y."/>
        </authorList>
    </citation>
    <scope>NUCLEOTIDE SEQUENCE</scope>
    <source>
        <strain evidence="1">CGMCC 1.15448</strain>
    </source>
</reference>
<dbReference type="Proteomes" id="UP000607559">
    <property type="component" value="Unassembled WGS sequence"/>
</dbReference>
<reference evidence="1" key="1">
    <citation type="journal article" date="2014" name="Int. J. Syst. Evol. Microbiol.">
        <title>Complete genome sequence of Corynebacterium casei LMG S-19264T (=DSM 44701T), isolated from a smear-ripened cheese.</title>
        <authorList>
            <consortium name="US DOE Joint Genome Institute (JGI-PGF)"/>
            <person name="Walter F."/>
            <person name="Albersmeier A."/>
            <person name="Kalinowski J."/>
            <person name="Ruckert C."/>
        </authorList>
    </citation>
    <scope>NUCLEOTIDE SEQUENCE</scope>
    <source>
        <strain evidence="1">CGMCC 1.15448</strain>
    </source>
</reference>
<evidence type="ECO:0000313" key="2">
    <source>
        <dbReference type="Proteomes" id="UP000607559"/>
    </source>
</evidence>
<comment type="caution">
    <text evidence="1">The sequence shown here is derived from an EMBL/GenBank/DDBJ whole genome shotgun (WGS) entry which is preliminary data.</text>
</comment>
<name>A0A8J2UAF5_9BACT</name>
<protein>
    <submittedName>
        <fullName evidence="1">Uncharacterized protein</fullName>
    </submittedName>
</protein>
<proteinExistence type="predicted"/>
<dbReference type="EMBL" id="BMJC01000001">
    <property type="protein sequence ID" value="GGA90255.1"/>
    <property type="molecule type" value="Genomic_DNA"/>
</dbReference>
<evidence type="ECO:0000313" key="1">
    <source>
        <dbReference type="EMBL" id="GGA90255.1"/>
    </source>
</evidence>
<dbReference type="RefSeq" id="WP_188929504.1">
    <property type="nucleotide sequence ID" value="NZ_BMJC01000001.1"/>
</dbReference>
<organism evidence="1 2">
    <name type="scientific">Puia dinghuensis</name>
    <dbReference type="NCBI Taxonomy" id="1792502"/>
    <lineage>
        <taxon>Bacteria</taxon>
        <taxon>Pseudomonadati</taxon>
        <taxon>Bacteroidota</taxon>
        <taxon>Chitinophagia</taxon>
        <taxon>Chitinophagales</taxon>
        <taxon>Chitinophagaceae</taxon>
        <taxon>Puia</taxon>
    </lineage>
</organism>
<keyword evidence="2" id="KW-1185">Reference proteome</keyword>
<sequence>MRKFTLAAFALLFLTTCGHRKTLTEQLNTTFSDHLKRLDSSATLDSVHVRWNVPVTQRFGRIFDDTIYVREYTRIKAQLSKAQQKNDKDSIAFYQYEIGYMEKEIDSISRSIGQGDTSRRFGYLIGCAYFISKNDKSKMDSTMIFIDSTNTIRFTDYLDSALRRSVRSLD</sequence>
<dbReference type="AlphaFoldDB" id="A0A8J2UAF5"/>